<dbReference type="PROSITE" id="PS50173">
    <property type="entry name" value="UMUC"/>
    <property type="match status" value="1"/>
</dbReference>
<dbReference type="SUPFAM" id="SSF56672">
    <property type="entry name" value="DNA/RNA polymerases"/>
    <property type="match status" value="1"/>
</dbReference>
<dbReference type="InterPro" id="IPR043128">
    <property type="entry name" value="Rev_trsase/Diguanyl_cyclase"/>
</dbReference>
<evidence type="ECO:0000256" key="5">
    <source>
        <dbReference type="ARBA" id="ARBA00023236"/>
    </source>
</evidence>
<dbReference type="InterPro" id="IPR017961">
    <property type="entry name" value="DNA_pol_Y-fam_little_finger"/>
</dbReference>
<gene>
    <name evidence="7" type="primary">umuC</name>
    <name evidence="7" type="ORF">VAE063_480003</name>
</gene>
<keyword evidence="7" id="KW-0808">Transferase</keyword>
<organism evidence="7 8">
    <name type="scientific">Vibrio aestuarianus</name>
    <dbReference type="NCBI Taxonomy" id="28171"/>
    <lineage>
        <taxon>Bacteria</taxon>
        <taxon>Pseudomonadati</taxon>
        <taxon>Pseudomonadota</taxon>
        <taxon>Gammaproteobacteria</taxon>
        <taxon>Vibrionales</taxon>
        <taxon>Vibrionaceae</taxon>
        <taxon>Vibrio</taxon>
    </lineage>
</organism>
<evidence type="ECO:0000256" key="3">
    <source>
        <dbReference type="ARBA" id="ARBA00023199"/>
    </source>
</evidence>
<keyword evidence="7" id="KW-0548">Nucleotidyltransferase</keyword>
<dbReference type="Pfam" id="PF13438">
    <property type="entry name" value="DUF4113"/>
    <property type="match status" value="1"/>
</dbReference>
<name>A0ABM9FL10_9VIBR</name>
<dbReference type="CDD" id="cd01700">
    <property type="entry name" value="PolY_Pol_V_umuC"/>
    <property type="match status" value="1"/>
</dbReference>
<dbReference type="InterPro" id="IPR050116">
    <property type="entry name" value="DNA_polymerase-Y"/>
</dbReference>
<keyword evidence="8" id="KW-1185">Reference proteome</keyword>
<keyword evidence="5" id="KW-0742">SOS response</keyword>
<dbReference type="EMBL" id="CALYLK010000084">
    <property type="protein sequence ID" value="CAH8206973.1"/>
    <property type="molecule type" value="Genomic_DNA"/>
</dbReference>
<dbReference type="Proteomes" id="UP001152658">
    <property type="component" value="Unassembled WGS sequence"/>
</dbReference>
<evidence type="ECO:0000256" key="1">
    <source>
        <dbReference type="ARBA" id="ARBA00010945"/>
    </source>
</evidence>
<keyword evidence="3" id="KW-0741">SOS mutagenesis</keyword>
<dbReference type="Gene3D" id="3.40.1170.60">
    <property type="match status" value="1"/>
</dbReference>
<evidence type="ECO:0000313" key="8">
    <source>
        <dbReference type="Proteomes" id="UP001152658"/>
    </source>
</evidence>
<comment type="similarity">
    <text evidence="1">Belongs to the DNA polymerase type-Y family.</text>
</comment>
<dbReference type="InterPro" id="IPR001126">
    <property type="entry name" value="UmuC"/>
</dbReference>
<keyword evidence="2" id="KW-0227">DNA damage</keyword>
<dbReference type="Gene3D" id="1.10.150.20">
    <property type="entry name" value="5' to 3' exonuclease, C-terminal subdomain"/>
    <property type="match status" value="1"/>
</dbReference>
<dbReference type="Pfam" id="PF11799">
    <property type="entry name" value="IMS_C"/>
    <property type="match status" value="1"/>
</dbReference>
<dbReference type="InterPro" id="IPR043502">
    <property type="entry name" value="DNA/RNA_pol_sf"/>
</dbReference>
<dbReference type="EC" id="2.7.7.7" evidence="7"/>
<evidence type="ECO:0000256" key="2">
    <source>
        <dbReference type="ARBA" id="ARBA00022763"/>
    </source>
</evidence>
<dbReference type="Pfam" id="PF00817">
    <property type="entry name" value="IMS"/>
    <property type="match status" value="1"/>
</dbReference>
<comment type="caution">
    <text evidence="7">The sequence shown here is derived from an EMBL/GenBank/DDBJ whole genome shotgun (WGS) entry which is preliminary data.</text>
</comment>
<evidence type="ECO:0000313" key="7">
    <source>
        <dbReference type="EMBL" id="CAH8206973.1"/>
    </source>
</evidence>
<dbReference type="PANTHER" id="PTHR11076">
    <property type="entry name" value="DNA REPAIR POLYMERASE UMUC / TRANSFERASE FAMILY MEMBER"/>
    <property type="match status" value="1"/>
</dbReference>
<reference evidence="7" key="1">
    <citation type="submission" date="2022-06" db="EMBL/GenBank/DDBJ databases">
        <authorList>
            <person name="Goudenege D."/>
            <person name="Le Roux F."/>
        </authorList>
    </citation>
    <scope>NUCLEOTIDE SEQUENCE</scope>
    <source>
        <strain evidence="7">12-063</strain>
    </source>
</reference>
<feature type="domain" description="UmuC" evidence="6">
    <location>
        <begin position="4"/>
        <end position="190"/>
    </location>
</feature>
<sequence length="421" mass="47808">MTVFALVDANSFYCSAEQVFRPDLRGKPIVVLSNNDGCIVAANRQVKELGIPKFSPYFKVQAECELKGVVAFSSNYELYSDLSSKMMNVISRFAPEQFVYSIDESFLSFERTSSAIPCLIEHGQKLRKAVWKECRLPVCVGFGTTLTLAKLANHLAKKNRELNGVCLLEDNHIIEQYLKNVDVSHVWGIGRRLSKRMEFMGINTAHDLMKRPPELLRKDFNVEVERTCRELNGEVCKKWDFVKADKQQIFSTRSLGERITDIDSLRQALVKHAGIASRKAREQHSQTRVMMCFASSSPFDDNPASFKITHRFAYPTSDITQLSKIAGEAAEQLFKEGVRYYKIGIGLLDLSDGRNEQLDLLNDKPTNDQLNSVFDSLNKKYGTDSVFIAAQGIEQKWSMKRQLLSKQSTTKWSDLPKISCR</sequence>
<dbReference type="InterPro" id="IPR025188">
    <property type="entry name" value="DUF4113"/>
</dbReference>
<protein>
    <submittedName>
        <fullName evidence="7">DNA polymerase V catalytic protein</fullName>
        <ecNumber evidence="7">2.7.7.7</ecNumber>
    </submittedName>
</protein>
<dbReference type="GO" id="GO:0003887">
    <property type="term" value="F:DNA-directed DNA polymerase activity"/>
    <property type="evidence" value="ECO:0007669"/>
    <property type="project" value="UniProtKB-EC"/>
</dbReference>
<accession>A0ABM9FL10</accession>
<keyword evidence="4" id="KW-0234">DNA repair</keyword>
<dbReference type="Gene3D" id="3.30.70.270">
    <property type="match status" value="1"/>
</dbReference>
<proteinExistence type="inferred from homology"/>
<evidence type="ECO:0000256" key="4">
    <source>
        <dbReference type="ARBA" id="ARBA00023204"/>
    </source>
</evidence>
<evidence type="ECO:0000259" key="6">
    <source>
        <dbReference type="PROSITE" id="PS50173"/>
    </source>
</evidence>
<dbReference type="PANTHER" id="PTHR11076:SF34">
    <property type="entry name" value="PROTEIN UMUC"/>
    <property type="match status" value="1"/>
</dbReference>